<evidence type="ECO:0000259" key="4">
    <source>
        <dbReference type="PROSITE" id="PS51212"/>
    </source>
</evidence>
<sequence>MHASFFLSALALLPRAFASTDIAYCASENTGSSDVVVNNYQSNGACEDTCSSYGLAILQYKKCWCSNVAPANSSTVDHDKCNSGCPGYPSDSCGSASAGVYAYLLINSKSISSTATAASISGTSTTSKSTSSSSSSTVLSSSTTPENDFLNTTANSSSQHTDAGTTTTANVALTTSANGDVKTITVAAAESTSSSGASTASGTSDKGSSGLGGGSIAGIVVGVVGGLALVGALVFLIFFYRKRARSASPVPSGDMTDRNSQASNWSRGVFPGGAGGSMNRQNTFTDNRMRNAVYPNGSRDSSVSLQDNEDYSRPVLRLANPD</sequence>
<dbReference type="SMART" id="SM00321">
    <property type="entry name" value="WSC"/>
    <property type="match status" value="1"/>
</dbReference>
<feature type="compositionally biased region" description="Polar residues" evidence="1">
    <location>
        <begin position="145"/>
        <end position="162"/>
    </location>
</feature>
<feature type="signal peptide" evidence="3">
    <location>
        <begin position="1"/>
        <end position="18"/>
    </location>
</feature>
<feature type="transmembrane region" description="Helical" evidence="2">
    <location>
        <begin position="216"/>
        <end position="240"/>
    </location>
</feature>
<comment type="caution">
    <text evidence="5">The sequence shown here is derived from an EMBL/GenBank/DDBJ whole genome shotgun (WGS) entry which is preliminary data.</text>
</comment>
<reference evidence="5" key="1">
    <citation type="submission" date="2022-11" db="EMBL/GenBank/DDBJ databases">
        <authorList>
            <person name="Petersen C."/>
        </authorList>
    </citation>
    <scope>NUCLEOTIDE SEQUENCE</scope>
    <source>
        <strain evidence="5">IBT 30069</strain>
    </source>
</reference>
<accession>A0A9W9FYV7</accession>
<keyword evidence="2" id="KW-0472">Membrane</keyword>
<dbReference type="InterPro" id="IPR002889">
    <property type="entry name" value="WSC_carb-bd"/>
</dbReference>
<keyword evidence="2" id="KW-0812">Transmembrane</keyword>
<dbReference type="Proteomes" id="UP001149165">
    <property type="component" value="Unassembled WGS sequence"/>
</dbReference>
<feature type="chain" id="PRO_5040844961" evidence="3">
    <location>
        <begin position="19"/>
        <end position="322"/>
    </location>
</feature>
<feature type="region of interest" description="Disordered" evidence="1">
    <location>
        <begin position="247"/>
        <end position="322"/>
    </location>
</feature>
<dbReference type="AlphaFoldDB" id="A0A9W9FYV7"/>
<proteinExistence type="predicted"/>
<keyword evidence="6" id="KW-1185">Reference proteome</keyword>
<keyword evidence="3" id="KW-0732">Signal</keyword>
<feature type="compositionally biased region" description="Low complexity" evidence="1">
    <location>
        <begin position="121"/>
        <end position="144"/>
    </location>
</feature>
<evidence type="ECO:0000313" key="5">
    <source>
        <dbReference type="EMBL" id="KAJ5108530.1"/>
    </source>
</evidence>
<organism evidence="5 6">
    <name type="scientific">Penicillium angulare</name>
    <dbReference type="NCBI Taxonomy" id="116970"/>
    <lineage>
        <taxon>Eukaryota</taxon>
        <taxon>Fungi</taxon>
        <taxon>Dikarya</taxon>
        <taxon>Ascomycota</taxon>
        <taxon>Pezizomycotina</taxon>
        <taxon>Eurotiomycetes</taxon>
        <taxon>Eurotiomycetidae</taxon>
        <taxon>Eurotiales</taxon>
        <taxon>Aspergillaceae</taxon>
        <taxon>Penicillium</taxon>
    </lineage>
</organism>
<dbReference type="Pfam" id="PF01822">
    <property type="entry name" value="WSC"/>
    <property type="match status" value="1"/>
</dbReference>
<reference evidence="5" key="2">
    <citation type="journal article" date="2023" name="IMA Fungus">
        <title>Comparative genomic study of the Penicillium genus elucidates a diverse pangenome and 15 lateral gene transfer events.</title>
        <authorList>
            <person name="Petersen C."/>
            <person name="Sorensen T."/>
            <person name="Nielsen M.R."/>
            <person name="Sondergaard T.E."/>
            <person name="Sorensen J.L."/>
            <person name="Fitzpatrick D.A."/>
            <person name="Frisvad J.C."/>
            <person name="Nielsen K.L."/>
        </authorList>
    </citation>
    <scope>NUCLEOTIDE SEQUENCE</scope>
    <source>
        <strain evidence="5">IBT 30069</strain>
    </source>
</reference>
<dbReference type="PROSITE" id="PS51212">
    <property type="entry name" value="WSC"/>
    <property type="match status" value="1"/>
</dbReference>
<dbReference type="PANTHER" id="PTHR16861:SF4">
    <property type="entry name" value="SH3 DOMAIN PROTEIN (AFU_ORTHOLOGUE AFUA_1G13610)"/>
    <property type="match status" value="1"/>
</dbReference>
<gene>
    <name evidence="5" type="ORF">N7456_005205</name>
</gene>
<dbReference type="EMBL" id="JAPQKH010000003">
    <property type="protein sequence ID" value="KAJ5108530.1"/>
    <property type="molecule type" value="Genomic_DNA"/>
</dbReference>
<feature type="domain" description="WSC" evidence="4">
    <location>
        <begin position="19"/>
        <end position="106"/>
    </location>
</feature>
<name>A0A9W9FYV7_9EURO</name>
<evidence type="ECO:0000256" key="2">
    <source>
        <dbReference type="SAM" id="Phobius"/>
    </source>
</evidence>
<feature type="region of interest" description="Disordered" evidence="1">
    <location>
        <begin position="121"/>
        <end position="165"/>
    </location>
</feature>
<dbReference type="OrthoDB" id="2537459at2759"/>
<dbReference type="PANTHER" id="PTHR16861">
    <property type="entry name" value="GLYCOPROTEIN 38"/>
    <property type="match status" value="1"/>
</dbReference>
<evidence type="ECO:0000256" key="1">
    <source>
        <dbReference type="SAM" id="MobiDB-lite"/>
    </source>
</evidence>
<keyword evidence="2" id="KW-1133">Transmembrane helix</keyword>
<evidence type="ECO:0000256" key="3">
    <source>
        <dbReference type="SAM" id="SignalP"/>
    </source>
</evidence>
<evidence type="ECO:0000313" key="6">
    <source>
        <dbReference type="Proteomes" id="UP001149165"/>
    </source>
</evidence>
<protein>
    <submittedName>
        <fullName evidence="5">Carbohydrate-binding WSC subgroup</fullName>
    </submittedName>
</protein>